<feature type="compositionally biased region" description="Polar residues" evidence="1">
    <location>
        <begin position="678"/>
        <end position="690"/>
    </location>
</feature>
<keyword evidence="2" id="KW-0732">Signal</keyword>
<dbReference type="NCBIfam" id="NF012200">
    <property type="entry name" value="choice_anch_D"/>
    <property type="match status" value="1"/>
</dbReference>
<dbReference type="GO" id="GO:0005975">
    <property type="term" value="P:carbohydrate metabolic process"/>
    <property type="evidence" value="ECO:0007669"/>
    <property type="project" value="UniProtKB-ARBA"/>
</dbReference>
<reference evidence="4" key="1">
    <citation type="submission" date="2016-06" db="EMBL/GenBank/DDBJ databases">
        <authorList>
            <person name="Varghese N."/>
            <person name="Submissions Spin"/>
        </authorList>
    </citation>
    <scope>NUCLEOTIDE SEQUENCE [LARGE SCALE GENOMIC DNA]</scope>
    <source>
        <strain evidence="4">DSM 44100</strain>
    </source>
</reference>
<feature type="region of interest" description="Disordered" evidence="1">
    <location>
        <begin position="678"/>
        <end position="704"/>
    </location>
</feature>
<dbReference type="OrthoDB" id="4855196at2"/>
<dbReference type="STRING" id="121616.GA0070216_11146"/>
<dbReference type="AlphaFoldDB" id="A0A1C4ZSE4"/>
<dbReference type="InterPro" id="IPR013783">
    <property type="entry name" value="Ig-like_fold"/>
</dbReference>
<sequence length="704" mass="72970">MRIFRALFGMSVAGACALAVLPGAALAAPTAPYTLVTIDIGETSSPAVESRVFSADGFTVSVQPQTEGSTWMYFRDGPQDPRLSLLFKAPTGEQFVAGRTYPTTRFGDADNARLDISSDWGCGNPTGSLTVRSAAFDPETQELTGLAASYSYNCDNRGDATGEIRWNSDVEYAALLSSPAPVDFGELKVESPAQTRKVTYRSAGSLPVTLGSATLAGTDPASFLITGNDCTGRTLDPGASCTMTVAATARRAGSFAANLVLADDSPYGKRLVRLKFSAVDTAVGTYYAVGPSRVMDTRSGLGVRKGKLGAGQKVDLQITGRGGVPSSGAGSVVLNVTVANPTASSFLTVYPAGEGRPTASSINFPKSWLGSNNVTVKLGSGGKVSIYNHAGATDAVVDVVGWYAGSDAALASQGMGGQYQWFNPVRILDTRSGGGGALPGGWSITGWVNFVPEFRSHVRAYVLNITAVSPKKNGYLTAWKGGWDVPATSTVNYAAGKVVPNLAIVESSPCYADFCTGDSYGAPSYEVYTSATSHVVVDLVGVIDDATVVDGLRFTPRSPTRIVDSRSGLGIPGVLGPGSVRKVTPPSAMLTDTTEVVAMNVTAVTPTKSTVVTVWPADTTRPRPNASNLNPGAGQTVSNAVFGQLGPNQAFNVHNLSGDVHLVADVVGTFYRYSGTDSHVGSASARTSARPTVVGAGASAPVRR</sequence>
<feature type="chain" id="PRO_5008710518" description="Choice-of-anchor D domain-containing protein" evidence="2">
    <location>
        <begin position="28"/>
        <end position="704"/>
    </location>
</feature>
<keyword evidence="4" id="KW-1185">Reference proteome</keyword>
<dbReference type="RefSeq" id="WP_091248877.1">
    <property type="nucleotide sequence ID" value="NZ_FMCU01000011.1"/>
</dbReference>
<proteinExistence type="predicted"/>
<organism evidence="3 4">
    <name type="scientific">Micromonospora matsumotoense</name>
    <dbReference type="NCBI Taxonomy" id="121616"/>
    <lineage>
        <taxon>Bacteria</taxon>
        <taxon>Bacillati</taxon>
        <taxon>Actinomycetota</taxon>
        <taxon>Actinomycetes</taxon>
        <taxon>Micromonosporales</taxon>
        <taxon>Micromonosporaceae</taxon>
        <taxon>Micromonospora</taxon>
    </lineage>
</organism>
<gene>
    <name evidence="3" type="ORF">GA0070216_11146</name>
</gene>
<accession>A0A1C4ZSE4</accession>
<evidence type="ECO:0000313" key="4">
    <source>
        <dbReference type="Proteomes" id="UP000198797"/>
    </source>
</evidence>
<name>A0A1C4ZSE4_9ACTN</name>
<dbReference type="Proteomes" id="UP000198797">
    <property type="component" value="Unassembled WGS sequence"/>
</dbReference>
<protein>
    <recommendedName>
        <fullName evidence="5">Choice-of-anchor D domain-containing protein</fullName>
    </recommendedName>
</protein>
<dbReference type="PROSITE" id="PS51257">
    <property type="entry name" value="PROKAR_LIPOPROTEIN"/>
    <property type="match status" value="1"/>
</dbReference>
<feature type="signal peptide" evidence="2">
    <location>
        <begin position="1"/>
        <end position="27"/>
    </location>
</feature>
<evidence type="ECO:0000256" key="2">
    <source>
        <dbReference type="SAM" id="SignalP"/>
    </source>
</evidence>
<evidence type="ECO:0000313" key="3">
    <source>
        <dbReference type="EMBL" id="SCF35923.1"/>
    </source>
</evidence>
<dbReference type="EMBL" id="FMCU01000011">
    <property type="protein sequence ID" value="SCF35923.1"/>
    <property type="molecule type" value="Genomic_DNA"/>
</dbReference>
<evidence type="ECO:0008006" key="5">
    <source>
        <dbReference type="Google" id="ProtNLM"/>
    </source>
</evidence>
<evidence type="ECO:0000256" key="1">
    <source>
        <dbReference type="SAM" id="MobiDB-lite"/>
    </source>
</evidence>
<dbReference type="Gene3D" id="2.60.40.10">
    <property type="entry name" value="Immunoglobulins"/>
    <property type="match status" value="1"/>
</dbReference>